<reference evidence="1" key="1">
    <citation type="submission" date="2015-04" db="UniProtKB">
        <authorList>
            <consortium name="EnsemblPlants"/>
        </authorList>
    </citation>
    <scope>IDENTIFICATION</scope>
</reference>
<dbReference type="Gramene" id="OGLUM05G29290.1">
    <property type="protein sequence ID" value="OGLUM05G29290.1"/>
    <property type="gene ID" value="OGLUM05G29290"/>
</dbReference>
<organism evidence="1">
    <name type="scientific">Oryza glumipatula</name>
    <dbReference type="NCBI Taxonomy" id="40148"/>
    <lineage>
        <taxon>Eukaryota</taxon>
        <taxon>Viridiplantae</taxon>
        <taxon>Streptophyta</taxon>
        <taxon>Embryophyta</taxon>
        <taxon>Tracheophyta</taxon>
        <taxon>Spermatophyta</taxon>
        <taxon>Magnoliopsida</taxon>
        <taxon>Liliopsida</taxon>
        <taxon>Poales</taxon>
        <taxon>Poaceae</taxon>
        <taxon>BOP clade</taxon>
        <taxon>Oryzoideae</taxon>
        <taxon>Oryzeae</taxon>
        <taxon>Oryzinae</taxon>
        <taxon>Oryza</taxon>
    </lineage>
</organism>
<dbReference type="HOGENOM" id="CLU_2162349_0_0_1"/>
<dbReference type="EnsemblPlants" id="OGLUM05G29290.1">
    <property type="protein sequence ID" value="OGLUM05G29290.1"/>
    <property type="gene ID" value="OGLUM05G29290"/>
</dbReference>
<dbReference type="Proteomes" id="UP000026961">
    <property type="component" value="Chromosome 5"/>
</dbReference>
<keyword evidence="2" id="KW-1185">Reference proteome</keyword>
<accession>A0A0E0A3J9</accession>
<dbReference type="AlphaFoldDB" id="A0A0E0A3J9"/>
<evidence type="ECO:0000313" key="1">
    <source>
        <dbReference type="EnsemblPlants" id="OGLUM05G29290.1"/>
    </source>
</evidence>
<name>A0A0E0A3J9_9ORYZ</name>
<sequence>MRWRARRRRPRCNGSHDSLDATTTAIHGLRDRLQEGSFITNIVFNLTDDLLDDRLLGERLPAQDAPHVERGEARVDALLEQHGGDAQDALALGWHLPPMEPQNGDVLLRVQ</sequence>
<evidence type="ECO:0000313" key="2">
    <source>
        <dbReference type="Proteomes" id="UP000026961"/>
    </source>
</evidence>
<reference evidence="1" key="2">
    <citation type="submission" date="2018-05" db="EMBL/GenBank/DDBJ databases">
        <title>OgluRS3 (Oryza glumaepatula Reference Sequence Version 3).</title>
        <authorList>
            <person name="Zhang J."/>
            <person name="Kudrna D."/>
            <person name="Lee S."/>
            <person name="Talag J."/>
            <person name="Welchert J."/>
            <person name="Wing R.A."/>
        </authorList>
    </citation>
    <scope>NUCLEOTIDE SEQUENCE [LARGE SCALE GENOMIC DNA]</scope>
</reference>
<protein>
    <submittedName>
        <fullName evidence="1">Uncharacterized protein</fullName>
    </submittedName>
</protein>
<proteinExistence type="predicted"/>